<protein>
    <submittedName>
        <fullName evidence="1">Uncharacterized protein</fullName>
    </submittedName>
</protein>
<dbReference type="EMBL" id="GBXM01089865">
    <property type="protein sequence ID" value="JAH18712.1"/>
    <property type="molecule type" value="Transcribed_RNA"/>
</dbReference>
<organism evidence="1">
    <name type="scientific">Anguilla anguilla</name>
    <name type="common">European freshwater eel</name>
    <name type="synonym">Muraena anguilla</name>
    <dbReference type="NCBI Taxonomy" id="7936"/>
    <lineage>
        <taxon>Eukaryota</taxon>
        <taxon>Metazoa</taxon>
        <taxon>Chordata</taxon>
        <taxon>Craniata</taxon>
        <taxon>Vertebrata</taxon>
        <taxon>Euteleostomi</taxon>
        <taxon>Actinopterygii</taxon>
        <taxon>Neopterygii</taxon>
        <taxon>Teleostei</taxon>
        <taxon>Anguilliformes</taxon>
        <taxon>Anguillidae</taxon>
        <taxon>Anguilla</taxon>
    </lineage>
</organism>
<reference evidence="1" key="1">
    <citation type="submission" date="2014-11" db="EMBL/GenBank/DDBJ databases">
        <authorList>
            <person name="Amaro Gonzalez C."/>
        </authorList>
    </citation>
    <scope>NUCLEOTIDE SEQUENCE</scope>
</reference>
<accession>A0A0E9QQE1</accession>
<reference evidence="1" key="2">
    <citation type="journal article" date="2015" name="Fish Shellfish Immunol.">
        <title>Early steps in the European eel (Anguilla anguilla)-Vibrio vulnificus interaction in the gills: Role of the RtxA13 toxin.</title>
        <authorList>
            <person name="Callol A."/>
            <person name="Pajuelo D."/>
            <person name="Ebbesson L."/>
            <person name="Teles M."/>
            <person name="MacKenzie S."/>
            <person name="Amaro C."/>
        </authorList>
    </citation>
    <scope>NUCLEOTIDE SEQUENCE</scope>
</reference>
<proteinExistence type="predicted"/>
<evidence type="ECO:0000313" key="1">
    <source>
        <dbReference type="EMBL" id="JAH18712.1"/>
    </source>
</evidence>
<name>A0A0E9QQE1_ANGAN</name>
<dbReference type="AlphaFoldDB" id="A0A0E9QQE1"/>
<sequence length="23" mass="2718">MVPQRSMEPLVRARLQQLSFFLA</sequence>